<name>A0A1Y3PT47_9BACI</name>
<dbReference type="EMBL" id="LZRT01000062">
    <property type="protein sequence ID" value="OUM88318.1"/>
    <property type="molecule type" value="Genomic_DNA"/>
</dbReference>
<dbReference type="InterPro" id="IPR054831">
    <property type="entry name" value="UPF0122_fam_protein"/>
</dbReference>
<dbReference type="InterPro" id="IPR036388">
    <property type="entry name" value="WH-like_DNA-bd_sf"/>
</dbReference>
<dbReference type="HAMAP" id="MF_00245">
    <property type="entry name" value="UPF0122"/>
    <property type="match status" value="1"/>
</dbReference>
<comment type="similarity">
    <text evidence="1 3">Belongs to the UPF0122 family.</text>
</comment>
<dbReference type="AlphaFoldDB" id="A0A1Y3PT47"/>
<reference evidence="5" key="1">
    <citation type="submission" date="2016-06" db="EMBL/GenBank/DDBJ databases">
        <authorList>
            <person name="Nascimento L."/>
            <person name="Pereira R.V."/>
            <person name="Martins L.F."/>
            <person name="Quaggio R.B."/>
            <person name="Silva A.M."/>
            <person name="Setubal J.C."/>
        </authorList>
    </citation>
    <scope>NUCLEOTIDE SEQUENCE [LARGE SCALE GENOMIC DNA]</scope>
</reference>
<accession>A0A1Y3PT47</accession>
<evidence type="ECO:0000313" key="5">
    <source>
        <dbReference type="Proteomes" id="UP000196475"/>
    </source>
</evidence>
<dbReference type="NCBIfam" id="NF045758">
    <property type="entry name" value="YlxM"/>
    <property type="match status" value="1"/>
</dbReference>
<dbReference type="Pfam" id="PF04297">
    <property type="entry name" value="UPF0122"/>
    <property type="match status" value="1"/>
</dbReference>
<dbReference type="Gene3D" id="1.10.10.10">
    <property type="entry name" value="Winged helix-like DNA-binding domain superfamily/Winged helix DNA-binding domain"/>
    <property type="match status" value="1"/>
</dbReference>
<proteinExistence type="inferred from homology"/>
<dbReference type="InterPro" id="IPR013324">
    <property type="entry name" value="RNA_pol_sigma_r3/r4-like"/>
</dbReference>
<dbReference type="InterPro" id="IPR007394">
    <property type="entry name" value="UPF0122"/>
</dbReference>
<evidence type="ECO:0000256" key="1">
    <source>
        <dbReference type="ARBA" id="ARBA00008720"/>
    </source>
</evidence>
<dbReference type="Proteomes" id="UP000196475">
    <property type="component" value="Unassembled WGS sequence"/>
</dbReference>
<evidence type="ECO:0000256" key="2">
    <source>
        <dbReference type="ARBA" id="ARBA00024764"/>
    </source>
</evidence>
<dbReference type="PANTHER" id="PTHR40083">
    <property type="entry name" value="UPF0122 PROTEIN CBO2450/CLC_2298"/>
    <property type="match status" value="1"/>
</dbReference>
<organism evidence="4 5">
    <name type="scientific">Bacillus thermozeamaize</name>
    <dbReference type="NCBI Taxonomy" id="230954"/>
    <lineage>
        <taxon>Bacteria</taxon>
        <taxon>Bacillati</taxon>
        <taxon>Bacillota</taxon>
        <taxon>Bacilli</taxon>
        <taxon>Bacillales</taxon>
        <taxon>Bacillaceae</taxon>
        <taxon>Bacillus</taxon>
    </lineage>
</organism>
<evidence type="ECO:0000313" key="4">
    <source>
        <dbReference type="EMBL" id="OUM88318.1"/>
    </source>
</evidence>
<comment type="caution">
    <text evidence="4">The sequence shown here is derived from an EMBL/GenBank/DDBJ whole genome shotgun (WGS) entry which is preliminary data.</text>
</comment>
<dbReference type="SUPFAM" id="SSF88659">
    <property type="entry name" value="Sigma3 and sigma4 domains of RNA polymerase sigma factors"/>
    <property type="match status" value="1"/>
</dbReference>
<gene>
    <name evidence="4" type="ORF">BAA01_08055</name>
</gene>
<sequence length="114" mass="13903">MERFPVEKWDEWNRLYDLYGSLLTEKQRNVFEMYYQEDLSLGEIAELTGISRQGVHEHLRRAEEGLLEFERQLSLMRRQTERRRLLQEAMEHCNKADWDALQAVLRQLWEMEDA</sequence>
<evidence type="ECO:0000256" key="3">
    <source>
        <dbReference type="HAMAP-Rule" id="MF_00245"/>
    </source>
</evidence>
<dbReference type="PANTHER" id="PTHR40083:SF1">
    <property type="entry name" value="UPF0122 PROTEIN YLXM"/>
    <property type="match status" value="1"/>
</dbReference>
<protein>
    <recommendedName>
        <fullName evidence="3">UPF0122 protein BAA01_08055</fullName>
    </recommendedName>
</protein>
<comment type="function">
    <text evidence="2 3">Might take part in the signal recognition particle (SRP) pathway. This is inferred from the conservation of its genetic proximity to ftsY/ffh. May be a regulatory protein.</text>
</comment>